<keyword evidence="9" id="KW-0560">Oxidoreductase</keyword>
<sequence length="71" mass="8395">MPVKKGDFVRLVREKFENSLEAKASDRRLSSYLFETRGEILETRDDYALVKFGRVPTPNSWLKLDQLEKFE</sequence>
<comment type="subunit">
    <text evidence="8">NDH-1 can be composed of about 15 different subunits; different subcomplexes with different compositions have been identified which probably have different functions.</text>
</comment>
<comment type="subcellular location">
    <subcellularLocation>
        <location evidence="8">Cellular thylakoid membrane</location>
        <topology evidence="8">Peripheral membrane protein</topology>
        <orientation evidence="8">Cytoplasmic side</orientation>
    </subcellularLocation>
</comment>
<keyword evidence="3 8" id="KW-0521">NADP</keyword>
<dbReference type="GO" id="GO:0031676">
    <property type="term" value="C:plasma membrane-derived thylakoid membrane"/>
    <property type="evidence" value="ECO:0007669"/>
    <property type="project" value="UniProtKB-SubCell"/>
</dbReference>
<gene>
    <name evidence="8 9" type="primary">ndhO</name>
    <name evidence="9" type="ORF">HLUCCA11_12865</name>
</gene>
<dbReference type="GO" id="GO:0016655">
    <property type="term" value="F:oxidoreductase activity, acting on NAD(P)H, quinone or similar compound as acceptor"/>
    <property type="evidence" value="ECO:0007669"/>
    <property type="project" value="UniProtKB-UniRule"/>
</dbReference>
<reference evidence="9 10" key="1">
    <citation type="submission" date="2015-09" db="EMBL/GenBank/DDBJ databases">
        <title>Identification and resolution of microdiversity through metagenomic sequencing of parallel consortia.</title>
        <authorList>
            <person name="Nelson W.C."/>
            <person name="Romine M.F."/>
            <person name="Lindemann S.R."/>
        </authorList>
    </citation>
    <scope>NUCLEOTIDE SEQUENCE [LARGE SCALE GENOMIC DNA]</scope>
    <source>
        <strain evidence="9">Ana</strain>
    </source>
</reference>
<dbReference type="AlphaFoldDB" id="A0A0N8KMV9"/>
<dbReference type="InterPro" id="IPR020905">
    <property type="entry name" value="NdhO"/>
</dbReference>
<dbReference type="STRING" id="1666911.HLUCCA11_12865"/>
<keyword evidence="8" id="KW-0793">Thylakoid</keyword>
<dbReference type="GO" id="GO:0048038">
    <property type="term" value="F:quinone binding"/>
    <property type="evidence" value="ECO:0007669"/>
    <property type="project" value="UniProtKB-KW"/>
</dbReference>
<dbReference type="EC" id="7.1.1.-" evidence="8"/>
<evidence type="ECO:0000256" key="5">
    <source>
        <dbReference type="ARBA" id="ARBA00022967"/>
    </source>
</evidence>
<keyword evidence="1 8" id="KW-0813">Transport</keyword>
<name>A0A0N8KMV9_9CYAN</name>
<dbReference type="EMBL" id="LJZR01000016">
    <property type="protein sequence ID" value="KPQ34826.1"/>
    <property type="molecule type" value="Genomic_DNA"/>
</dbReference>
<comment type="function">
    <text evidence="8">NDH-1 shuttles electrons from an unknown electron donor, via FMN and iron-sulfur (Fe-S) centers, to quinones in the respiratory and/or the photosynthetic chain. The immediate electron acceptor for the enzyme in this species is believed to be plastoquinone. Couples the redox reaction to proton translocation, and thus conserves the redox energy in a proton gradient. Cyanobacterial NDH-1 also plays a role in inorganic carbon-concentration.</text>
</comment>
<comment type="caution">
    <text evidence="9">The sequence shown here is derived from an EMBL/GenBank/DDBJ whole genome shotgun (WGS) entry which is preliminary data.</text>
</comment>
<dbReference type="Proteomes" id="UP000050465">
    <property type="component" value="Unassembled WGS sequence"/>
</dbReference>
<organism evidence="9 10">
    <name type="scientific">Phormidesmis priestleyi Ana</name>
    <dbReference type="NCBI Taxonomy" id="1666911"/>
    <lineage>
        <taxon>Bacteria</taxon>
        <taxon>Bacillati</taxon>
        <taxon>Cyanobacteriota</taxon>
        <taxon>Cyanophyceae</taxon>
        <taxon>Leptolyngbyales</taxon>
        <taxon>Leptolyngbyaceae</taxon>
        <taxon>Phormidesmis</taxon>
    </lineage>
</organism>
<evidence type="ECO:0000256" key="7">
    <source>
        <dbReference type="ARBA" id="ARBA00023136"/>
    </source>
</evidence>
<keyword evidence="7 8" id="KW-0472">Membrane</keyword>
<evidence type="ECO:0000256" key="6">
    <source>
        <dbReference type="ARBA" id="ARBA00023027"/>
    </source>
</evidence>
<keyword evidence="4 8" id="KW-0618">Plastoquinone</keyword>
<keyword evidence="5 8" id="KW-1278">Translocase</keyword>
<dbReference type="HAMAP" id="MF_01354">
    <property type="entry name" value="NDH1_NDH1O"/>
    <property type="match status" value="1"/>
</dbReference>
<evidence type="ECO:0000256" key="4">
    <source>
        <dbReference type="ARBA" id="ARBA00022957"/>
    </source>
</evidence>
<comment type="similarity">
    <text evidence="8">Belongs to the complex I NdhO subunit family.</text>
</comment>
<evidence type="ECO:0000313" key="9">
    <source>
        <dbReference type="EMBL" id="KPQ34826.1"/>
    </source>
</evidence>
<dbReference type="Pfam" id="PF11910">
    <property type="entry name" value="NdhO"/>
    <property type="match status" value="1"/>
</dbReference>
<comment type="catalytic activity">
    <reaction evidence="8">
        <text>a plastoquinone + NADH + (n+1) H(+)(in) = a plastoquinol + NAD(+) + n H(+)(out)</text>
        <dbReference type="Rhea" id="RHEA:42608"/>
        <dbReference type="Rhea" id="RHEA-COMP:9561"/>
        <dbReference type="Rhea" id="RHEA-COMP:9562"/>
        <dbReference type="ChEBI" id="CHEBI:15378"/>
        <dbReference type="ChEBI" id="CHEBI:17757"/>
        <dbReference type="ChEBI" id="CHEBI:57540"/>
        <dbReference type="ChEBI" id="CHEBI:57945"/>
        <dbReference type="ChEBI" id="CHEBI:62192"/>
    </reaction>
</comment>
<accession>A0A0N8KMV9</accession>
<evidence type="ECO:0000313" key="10">
    <source>
        <dbReference type="Proteomes" id="UP000050465"/>
    </source>
</evidence>
<protein>
    <recommendedName>
        <fullName evidence="8">NAD(P)H-quinone oxidoreductase subunit O</fullName>
        <ecNumber evidence="8">7.1.1.-</ecNumber>
    </recommendedName>
    <alternativeName>
        <fullName evidence="8">NAD(P)H dehydrogenase I subunit O</fullName>
        <shortName evidence="8">NDH-1 subunit O</shortName>
        <shortName evidence="8">NDH-O</shortName>
    </alternativeName>
</protein>
<dbReference type="PATRIC" id="fig|1666911.3.peg.4782"/>
<keyword evidence="6 8" id="KW-0520">NAD</keyword>
<comment type="catalytic activity">
    <reaction evidence="8">
        <text>a plastoquinone + NADPH + (n+1) H(+)(in) = a plastoquinol + NADP(+) + n H(+)(out)</text>
        <dbReference type="Rhea" id="RHEA:42612"/>
        <dbReference type="Rhea" id="RHEA-COMP:9561"/>
        <dbReference type="Rhea" id="RHEA-COMP:9562"/>
        <dbReference type="ChEBI" id="CHEBI:15378"/>
        <dbReference type="ChEBI" id="CHEBI:17757"/>
        <dbReference type="ChEBI" id="CHEBI:57783"/>
        <dbReference type="ChEBI" id="CHEBI:58349"/>
        <dbReference type="ChEBI" id="CHEBI:62192"/>
    </reaction>
</comment>
<proteinExistence type="inferred from homology"/>
<keyword evidence="2 8" id="KW-0874">Quinone</keyword>
<evidence type="ECO:0000256" key="8">
    <source>
        <dbReference type="HAMAP-Rule" id="MF_01354"/>
    </source>
</evidence>
<evidence type="ECO:0000256" key="1">
    <source>
        <dbReference type="ARBA" id="ARBA00022448"/>
    </source>
</evidence>
<evidence type="ECO:0000256" key="3">
    <source>
        <dbReference type="ARBA" id="ARBA00022857"/>
    </source>
</evidence>
<evidence type="ECO:0000256" key="2">
    <source>
        <dbReference type="ARBA" id="ARBA00022719"/>
    </source>
</evidence>